<dbReference type="KEGG" id="vg:19487351"/>
<evidence type="ECO:0000313" key="1">
    <source>
        <dbReference type="EMBL" id="AHN66619.1"/>
    </source>
</evidence>
<accession>X2JIW0</accession>
<dbReference type="Proteomes" id="UP000019744">
    <property type="component" value="Segment"/>
</dbReference>
<dbReference type="GeneID" id="19487351"/>
<organism evidence="1 2">
    <name type="scientific">Bacillus phage Bcp1</name>
    <dbReference type="NCBI Taxonomy" id="584892"/>
    <lineage>
        <taxon>Viruses</taxon>
        <taxon>Duplodnaviria</taxon>
        <taxon>Heunggongvirae</taxon>
        <taxon>Uroviricota</taxon>
        <taxon>Caudoviricetes</taxon>
        <taxon>Herelleviridae</taxon>
        <taxon>Bastillevirinae</taxon>
        <taxon>Caeruleovirus</taxon>
        <taxon>Caeruleovirus Bcp1</taxon>
    </lineage>
</organism>
<evidence type="ECO:0000313" key="2">
    <source>
        <dbReference type="Proteomes" id="UP000019744"/>
    </source>
</evidence>
<name>X2JIW0_9CAUD</name>
<gene>
    <name evidence="1" type="ORF">Bcp1_144</name>
</gene>
<protein>
    <submittedName>
        <fullName evidence="1">Uncharacterized protein</fullName>
    </submittedName>
</protein>
<sequence length="29" mass="3162">MADIKMDKDGITVQGEEVQEVHQSGISCL</sequence>
<proteinExistence type="predicted"/>
<dbReference type="EMBL" id="KJ451625">
    <property type="protein sequence ID" value="AHN66619.1"/>
    <property type="molecule type" value="Genomic_DNA"/>
</dbReference>
<reference evidence="1 2" key="1">
    <citation type="journal article" date="2014" name="Genome Announc.">
        <title>Complete Genome Sequence of Bacillus cereus Sensu Lato Bacteriophage Bcp1.</title>
        <authorList>
            <person name="Schuch R."/>
            <person name="Pelzek A.J."/>
            <person name="Fazzini M.M."/>
            <person name="Nelson D.C."/>
            <person name="Fischetti V.A."/>
        </authorList>
    </citation>
    <scope>NUCLEOTIDE SEQUENCE [LARGE SCALE GENOMIC DNA]</scope>
</reference>
<keyword evidence="2" id="KW-1185">Reference proteome</keyword>
<dbReference type="RefSeq" id="YP_009031425.1">
    <property type="nucleotide sequence ID" value="NC_024137.1"/>
</dbReference>